<sequence length="43" mass="4436">MTPKTNGISGAGRPSDAPALATFGSRRDRPIDTAQPPDGEVRA</sequence>
<reference evidence="2 3" key="1">
    <citation type="submission" date="2016-10" db="EMBL/GenBank/DDBJ databases">
        <authorList>
            <person name="de Groot N.N."/>
        </authorList>
    </citation>
    <scope>NUCLEOTIDE SEQUENCE [LARGE SCALE GENOMIC DNA]</scope>
    <source>
        <strain evidence="2 3">DSM 19548</strain>
    </source>
</reference>
<dbReference type="EMBL" id="FOLG01000008">
    <property type="protein sequence ID" value="SFC70441.1"/>
    <property type="molecule type" value="Genomic_DNA"/>
</dbReference>
<accession>A0A1I1LBP7</accession>
<evidence type="ECO:0000313" key="3">
    <source>
        <dbReference type="Proteomes" id="UP000198728"/>
    </source>
</evidence>
<protein>
    <submittedName>
        <fullName evidence="2">Uncharacterized protein</fullName>
    </submittedName>
</protein>
<proteinExistence type="predicted"/>
<gene>
    <name evidence="2" type="ORF">SAMN04488094_10840</name>
</gene>
<keyword evidence="3" id="KW-1185">Reference proteome</keyword>
<organism evidence="2 3">
    <name type="scientific">Tropicimonas isoalkanivorans</name>
    <dbReference type="NCBI Taxonomy" id="441112"/>
    <lineage>
        <taxon>Bacteria</taxon>
        <taxon>Pseudomonadati</taxon>
        <taxon>Pseudomonadota</taxon>
        <taxon>Alphaproteobacteria</taxon>
        <taxon>Rhodobacterales</taxon>
        <taxon>Roseobacteraceae</taxon>
        <taxon>Tropicimonas</taxon>
    </lineage>
</organism>
<feature type="region of interest" description="Disordered" evidence="1">
    <location>
        <begin position="1"/>
        <end position="43"/>
    </location>
</feature>
<evidence type="ECO:0000256" key="1">
    <source>
        <dbReference type="SAM" id="MobiDB-lite"/>
    </source>
</evidence>
<name>A0A1I1LBP7_9RHOB</name>
<evidence type="ECO:0000313" key="2">
    <source>
        <dbReference type="EMBL" id="SFC70441.1"/>
    </source>
</evidence>
<dbReference type="AlphaFoldDB" id="A0A1I1LBP7"/>
<dbReference type="Proteomes" id="UP000198728">
    <property type="component" value="Unassembled WGS sequence"/>
</dbReference>
<dbReference type="STRING" id="441112.SAMN04488094_10840"/>